<dbReference type="EMBL" id="LODL01000010">
    <property type="protein sequence ID" value="KXB31799.1"/>
    <property type="molecule type" value="Genomic_DNA"/>
</dbReference>
<keyword evidence="3" id="KW-1185">Reference proteome</keyword>
<dbReference type="STRING" id="281362.AT959_05490"/>
<dbReference type="RefSeq" id="WP_066881408.1">
    <property type="nucleotide sequence ID" value="NZ_LODL01000010.1"/>
</dbReference>
<gene>
    <name evidence="2" type="ORF">AT959_05490</name>
</gene>
<reference evidence="2 3" key="1">
    <citation type="submission" date="2015-12" db="EMBL/GenBank/DDBJ databases">
        <title>Nitrous oxide reduction kinetics distinguish bacteria harboring typical versus atypical NosZ.</title>
        <authorList>
            <person name="Yoon S."/>
            <person name="Nissen S."/>
            <person name="Park D."/>
            <person name="Sanford R.A."/>
            <person name="Loeffler F.E."/>
        </authorList>
    </citation>
    <scope>NUCLEOTIDE SEQUENCE [LARGE SCALE GENOMIC DNA]</scope>
    <source>
        <strain evidence="2 3">ATCC BAA-841</strain>
    </source>
</reference>
<evidence type="ECO:0008006" key="4">
    <source>
        <dbReference type="Google" id="ProtNLM"/>
    </source>
</evidence>
<dbReference type="Proteomes" id="UP000070186">
    <property type="component" value="Unassembled WGS sequence"/>
</dbReference>
<organism evidence="2 3">
    <name type="scientific">Dechloromonas denitrificans</name>
    <dbReference type="NCBI Taxonomy" id="281362"/>
    <lineage>
        <taxon>Bacteria</taxon>
        <taxon>Pseudomonadati</taxon>
        <taxon>Pseudomonadota</taxon>
        <taxon>Betaproteobacteria</taxon>
        <taxon>Rhodocyclales</taxon>
        <taxon>Azonexaceae</taxon>
        <taxon>Dechloromonas</taxon>
    </lineage>
</organism>
<evidence type="ECO:0000256" key="1">
    <source>
        <dbReference type="SAM" id="MobiDB-lite"/>
    </source>
</evidence>
<feature type="compositionally biased region" description="Basic and acidic residues" evidence="1">
    <location>
        <begin position="48"/>
        <end position="65"/>
    </location>
</feature>
<sequence>MNTNGKTMTAVIAMSALLTALYGCEKKEGPMEKAGKEVDKAAVSAGEQVEKAGEKMKDAAQGDKK</sequence>
<comment type="caution">
    <text evidence="2">The sequence shown here is derived from an EMBL/GenBank/DDBJ whole genome shotgun (WGS) entry which is preliminary data.</text>
</comment>
<name>A0A133XLH7_9RHOO</name>
<evidence type="ECO:0000313" key="2">
    <source>
        <dbReference type="EMBL" id="KXB31799.1"/>
    </source>
</evidence>
<protein>
    <recommendedName>
        <fullName evidence="4">Cathelicidin antimicrobial peptide C-terminal domain-containing protein</fullName>
    </recommendedName>
</protein>
<accession>A0A133XLH7</accession>
<dbReference type="AlphaFoldDB" id="A0A133XLH7"/>
<proteinExistence type="predicted"/>
<feature type="region of interest" description="Disordered" evidence="1">
    <location>
        <begin position="46"/>
        <end position="65"/>
    </location>
</feature>
<dbReference type="PROSITE" id="PS51257">
    <property type="entry name" value="PROKAR_LIPOPROTEIN"/>
    <property type="match status" value="1"/>
</dbReference>
<evidence type="ECO:0000313" key="3">
    <source>
        <dbReference type="Proteomes" id="UP000070186"/>
    </source>
</evidence>